<organism evidence="2">
    <name type="scientific">Clastoptera arizonana</name>
    <name type="common">Arizona spittle bug</name>
    <dbReference type="NCBI Taxonomy" id="38151"/>
    <lineage>
        <taxon>Eukaryota</taxon>
        <taxon>Metazoa</taxon>
        <taxon>Ecdysozoa</taxon>
        <taxon>Arthropoda</taxon>
        <taxon>Hexapoda</taxon>
        <taxon>Insecta</taxon>
        <taxon>Pterygota</taxon>
        <taxon>Neoptera</taxon>
        <taxon>Paraneoptera</taxon>
        <taxon>Hemiptera</taxon>
        <taxon>Auchenorrhyncha</taxon>
        <taxon>Cercopoidea</taxon>
        <taxon>Clastopteridae</taxon>
        <taxon>Clastoptera</taxon>
    </lineage>
</organism>
<dbReference type="AlphaFoldDB" id="A0A1B6CK02"/>
<evidence type="ECO:0000313" key="2">
    <source>
        <dbReference type="EMBL" id="JAS13809.1"/>
    </source>
</evidence>
<dbReference type="EMBL" id="GEDC01023489">
    <property type="protein sequence ID" value="JAS13809.1"/>
    <property type="molecule type" value="Transcribed_RNA"/>
</dbReference>
<dbReference type="Pfam" id="PF10157">
    <property type="entry name" value="BORCS6"/>
    <property type="match status" value="1"/>
</dbReference>
<evidence type="ECO:0000313" key="4">
    <source>
        <dbReference type="EMBL" id="JAS34463.1"/>
    </source>
</evidence>
<gene>
    <name evidence="4" type="ORF">g.1876</name>
    <name evidence="3" type="ORF">g.1877</name>
    <name evidence="2" type="ORF">g.1878</name>
</gene>
<dbReference type="GO" id="GO:0032418">
    <property type="term" value="P:lysosome localization"/>
    <property type="evidence" value="ECO:0007669"/>
    <property type="project" value="TreeGrafter"/>
</dbReference>
<evidence type="ECO:0000259" key="1">
    <source>
        <dbReference type="Pfam" id="PF10157"/>
    </source>
</evidence>
<dbReference type="EMBL" id="GEDC01008562">
    <property type="protein sequence ID" value="JAS28736.1"/>
    <property type="molecule type" value="Transcribed_RNA"/>
</dbReference>
<feature type="domain" description="BLOC-1-related complex subunit 6 C-terminal helix" evidence="1">
    <location>
        <begin position="168"/>
        <end position="267"/>
    </location>
</feature>
<sequence>MELSGHPHKSQSTNEDCVLRDGKVLETITAMEETSKIAEFEEEIDQEMTASYTEISYSEQTSEQISSIFDLAKCSSTKEESNFRINELFNDRPNKLTLNFDEKSNVYNKGGGFDQLSGTVTQDGKMVTYVAEDLERKIKLSSPISKREELTSFGPSSMSKKSLINQFPTIQSTILNDLEIEVSQIATSVDSLTENLAGILHSVSALTVDCLEIYRDVVCKTCDAVDLNIKLTYQLMAKCEELGKSMKPIYKFSEHVKEIKHLLDLFEGAIN</sequence>
<name>A0A1B6CK02_9HEMI</name>
<dbReference type="InterPro" id="IPR046465">
    <property type="entry name" value="BORCS6_C"/>
</dbReference>
<reference evidence="2" key="1">
    <citation type="submission" date="2015-12" db="EMBL/GenBank/DDBJ databases">
        <title>De novo transcriptome assembly of four potential Pierce s Disease insect vectors from Arizona vineyards.</title>
        <authorList>
            <person name="Tassone E.E."/>
        </authorList>
    </citation>
    <scope>NUCLEOTIDE SEQUENCE</scope>
</reference>
<accession>A0A1B6CK02</accession>
<dbReference type="InterPro" id="IPR019314">
    <property type="entry name" value="BORCS6"/>
</dbReference>
<protein>
    <recommendedName>
        <fullName evidence="1">BLOC-1-related complex subunit 6 C-terminal helix domain-containing protein</fullName>
    </recommendedName>
</protein>
<dbReference type="GO" id="GO:0099078">
    <property type="term" value="C:BORC complex"/>
    <property type="evidence" value="ECO:0007669"/>
    <property type="project" value="TreeGrafter"/>
</dbReference>
<dbReference type="EMBL" id="GEDC01002835">
    <property type="protein sequence ID" value="JAS34463.1"/>
    <property type="molecule type" value="Transcribed_RNA"/>
</dbReference>
<dbReference type="PANTHER" id="PTHR13440">
    <property type="entry name" value="BLOC-1 RELATED COMPLEX SUBUNIT 6"/>
    <property type="match status" value="1"/>
</dbReference>
<dbReference type="PANTHER" id="PTHR13440:SF7">
    <property type="entry name" value="BLOC-1 RELATED COMPLEX SUBUNIT 6"/>
    <property type="match status" value="1"/>
</dbReference>
<evidence type="ECO:0000313" key="3">
    <source>
        <dbReference type="EMBL" id="JAS28736.1"/>
    </source>
</evidence>
<proteinExistence type="predicted"/>